<dbReference type="EMBL" id="KE504364">
    <property type="protein sequence ID" value="EPS92747.1"/>
    <property type="molecule type" value="Genomic_DNA"/>
</dbReference>
<protein>
    <recommendedName>
        <fullName evidence="3">Reverse transcriptase domain-containing protein</fullName>
    </recommendedName>
</protein>
<dbReference type="OrthoDB" id="2205812at2759"/>
<name>S8DIT9_FOMSC</name>
<organism evidence="1 2">
    <name type="scientific">Fomitopsis schrenkii</name>
    <name type="common">Brown rot fungus</name>
    <dbReference type="NCBI Taxonomy" id="2126942"/>
    <lineage>
        <taxon>Eukaryota</taxon>
        <taxon>Fungi</taxon>
        <taxon>Dikarya</taxon>
        <taxon>Basidiomycota</taxon>
        <taxon>Agaricomycotina</taxon>
        <taxon>Agaricomycetes</taxon>
        <taxon>Polyporales</taxon>
        <taxon>Fomitopsis</taxon>
    </lineage>
</organism>
<gene>
    <name evidence="1" type="ORF">FOMPIDRAFT_23054</name>
</gene>
<evidence type="ECO:0008006" key="3">
    <source>
        <dbReference type="Google" id="ProtNLM"/>
    </source>
</evidence>
<reference evidence="1 2" key="1">
    <citation type="journal article" date="2012" name="Science">
        <title>The Paleozoic origin of enzymatic lignin decomposition reconstructed from 31 fungal genomes.</title>
        <authorList>
            <person name="Floudas D."/>
            <person name="Binder M."/>
            <person name="Riley R."/>
            <person name="Barry K."/>
            <person name="Blanchette R.A."/>
            <person name="Henrissat B."/>
            <person name="Martinez A.T."/>
            <person name="Otillar R."/>
            <person name="Spatafora J.W."/>
            <person name="Yadav J.S."/>
            <person name="Aerts A."/>
            <person name="Benoit I."/>
            <person name="Boyd A."/>
            <person name="Carlson A."/>
            <person name="Copeland A."/>
            <person name="Coutinho P.M."/>
            <person name="de Vries R.P."/>
            <person name="Ferreira P."/>
            <person name="Findley K."/>
            <person name="Foster B."/>
            <person name="Gaskell J."/>
            <person name="Glotzer D."/>
            <person name="Gorecki P."/>
            <person name="Heitman J."/>
            <person name="Hesse C."/>
            <person name="Hori C."/>
            <person name="Igarashi K."/>
            <person name="Jurgens J.A."/>
            <person name="Kallen N."/>
            <person name="Kersten P."/>
            <person name="Kohler A."/>
            <person name="Kuees U."/>
            <person name="Kumar T.K.A."/>
            <person name="Kuo A."/>
            <person name="LaButti K."/>
            <person name="Larrondo L.F."/>
            <person name="Lindquist E."/>
            <person name="Ling A."/>
            <person name="Lombard V."/>
            <person name="Lucas S."/>
            <person name="Lundell T."/>
            <person name="Martin R."/>
            <person name="McLaughlin D.J."/>
            <person name="Morgenstern I."/>
            <person name="Morin E."/>
            <person name="Murat C."/>
            <person name="Nagy L.G."/>
            <person name="Nolan M."/>
            <person name="Ohm R.A."/>
            <person name="Patyshakuliyeva A."/>
            <person name="Rokas A."/>
            <person name="Ruiz-Duenas F.J."/>
            <person name="Sabat G."/>
            <person name="Salamov A."/>
            <person name="Samejima M."/>
            <person name="Schmutz J."/>
            <person name="Slot J.C."/>
            <person name="St John F."/>
            <person name="Stenlid J."/>
            <person name="Sun H."/>
            <person name="Sun S."/>
            <person name="Syed K."/>
            <person name="Tsang A."/>
            <person name="Wiebenga A."/>
            <person name="Young D."/>
            <person name="Pisabarro A."/>
            <person name="Eastwood D.C."/>
            <person name="Martin F."/>
            <person name="Cullen D."/>
            <person name="Grigoriev I.V."/>
            <person name="Hibbett D.S."/>
        </authorList>
    </citation>
    <scope>NUCLEOTIDE SEQUENCE</scope>
    <source>
        <strain evidence="2">FP-58527</strain>
    </source>
</reference>
<accession>S8DIT9</accession>
<proteinExistence type="predicted"/>
<evidence type="ECO:0000313" key="2">
    <source>
        <dbReference type="Proteomes" id="UP000015241"/>
    </source>
</evidence>
<feature type="non-terminal residue" evidence="1">
    <location>
        <position position="196"/>
    </location>
</feature>
<dbReference type="InParanoid" id="S8DIT9"/>
<dbReference type="eggNOG" id="ENOG502SCY7">
    <property type="taxonomic scope" value="Eukaryota"/>
</dbReference>
<keyword evidence="2" id="KW-1185">Reference proteome</keyword>
<sequence>MLRRSNIQGFNIPGTPEKLVAALFADDTSAFLSQHDSWSSLWAVLDKWCKASRARFNGQKTEVIPIGSKDYRMSVIDQRKIDPANEGDNIPTTIRIAQDGEPTRVLGAWIGNHVDDVAVWAPTLKKIKDFMTRWGTCRPSLTGKKHIVQMGPGGMSQYLTKVQGMPLSVEKELVNMIRTLIWGHTSTPPVSMDTLY</sequence>
<dbReference type="AlphaFoldDB" id="S8DIT9"/>
<dbReference type="HOGENOM" id="CLU_077575_1_0_1"/>
<dbReference type="Proteomes" id="UP000015241">
    <property type="component" value="Unassembled WGS sequence"/>
</dbReference>
<evidence type="ECO:0000313" key="1">
    <source>
        <dbReference type="EMBL" id="EPS92747.1"/>
    </source>
</evidence>
<dbReference type="STRING" id="743788.S8DIT9"/>